<dbReference type="EC" id="3.2.1.31" evidence="2"/>
<dbReference type="Pfam" id="PF00703">
    <property type="entry name" value="Glyco_hydro_2"/>
    <property type="match status" value="1"/>
</dbReference>
<evidence type="ECO:0000256" key="1">
    <source>
        <dbReference type="ARBA" id="ARBA00007401"/>
    </source>
</evidence>
<dbReference type="SUPFAM" id="SSF49785">
    <property type="entry name" value="Galactose-binding domain-like"/>
    <property type="match status" value="1"/>
</dbReference>
<dbReference type="GO" id="GO:0019391">
    <property type="term" value="P:glucuronoside catabolic process"/>
    <property type="evidence" value="ECO:0007669"/>
    <property type="project" value="TreeGrafter"/>
</dbReference>
<feature type="domain" description="Glycoside hydrolase family 2 immunoglobulin-like beta-sandwich" evidence="7">
    <location>
        <begin position="186"/>
        <end position="281"/>
    </location>
</feature>
<feature type="domain" description="Glycosyl hydrolases family 2 sugar binding" evidence="9">
    <location>
        <begin position="14"/>
        <end position="179"/>
    </location>
</feature>
<dbReference type="InterPro" id="IPR008979">
    <property type="entry name" value="Galactose-bd-like_sf"/>
</dbReference>
<dbReference type="NCBIfam" id="NF007538">
    <property type="entry name" value="PRK10150.1"/>
    <property type="match status" value="1"/>
</dbReference>
<evidence type="ECO:0000259" key="9">
    <source>
        <dbReference type="Pfam" id="PF02837"/>
    </source>
</evidence>
<proteinExistence type="inferred from homology"/>
<dbReference type="Pfam" id="PF02837">
    <property type="entry name" value="Glyco_hydro_2_N"/>
    <property type="match status" value="1"/>
</dbReference>
<dbReference type="Proteomes" id="UP001069145">
    <property type="component" value="Unassembled WGS sequence"/>
</dbReference>
<dbReference type="InterPro" id="IPR023230">
    <property type="entry name" value="Glyco_hydro_2_CS"/>
</dbReference>
<dbReference type="EMBL" id="JAOTML010000004">
    <property type="protein sequence ID" value="MCY3053290.1"/>
    <property type="molecule type" value="Genomic_DNA"/>
</dbReference>
<dbReference type="PRINTS" id="PR00132">
    <property type="entry name" value="GLHYDRLASE2"/>
</dbReference>
<dbReference type="InterPro" id="IPR013783">
    <property type="entry name" value="Ig-like_fold"/>
</dbReference>
<evidence type="ECO:0000256" key="2">
    <source>
        <dbReference type="ARBA" id="ARBA00012761"/>
    </source>
</evidence>
<evidence type="ECO:0000313" key="13">
    <source>
        <dbReference type="Proteomes" id="UP001069145"/>
    </source>
</evidence>
<dbReference type="PANTHER" id="PTHR10066">
    <property type="entry name" value="BETA-GLUCURONIDASE"/>
    <property type="match status" value="1"/>
</dbReference>
<evidence type="ECO:0000259" key="8">
    <source>
        <dbReference type="Pfam" id="PF02836"/>
    </source>
</evidence>
<dbReference type="GeneID" id="35767642"/>
<dbReference type="AlphaFoldDB" id="A0A109RE89"/>
<evidence type="ECO:0000313" key="12">
    <source>
        <dbReference type="Proteomes" id="UP000594771"/>
    </source>
</evidence>
<dbReference type="InterPro" id="IPR006104">
    <property type="entry name" value="Glyco_hydro_2_N"/>
</dbReference>
<keyword evidence="13" id="KW-1185">Reference proteome</keyword>
<accession>A0A109RE89</accession>
<dbReference type="PROSITE" id="PS00608">
    <property type="entry name" value="GLYCOSYL_HYDROL_F2_2"/>
    <property type="match status" value="1"/>
</dbReference>
<evidence type="ECO:0000259" key="7">
    <source>
        <dbReference type="Pfam" id="PF00703"/>
    </source>
</evidence>
<dbReference type="InterPro" id="IPR006101">
    <property type="entry name" value="Glyco_hydro_2"/>
</dbReference>
<dbReference type="EMBL" id="CP065662">
    <property type="protein sequence ID" value="QPS01482.1"/>
    <property type="molecule type" value="Genomic_DNA"/>
</dbReference>
<dbReference type="FunFam" id="3.20.20.80:FF:000080">
    <property type="entry name" value="Beta-glucuronidase UidA"/>
    <property type="match status" value="1"/>
</dbReference>
<evidence type="ECO:0000256" key="3">
    <source>
        <dbReference type="ARBA" id="ARBA00016205"/>
    </source>
</evidence>
<comment type="similarity">
    <text evidence="1 6">Belongs to the glycosyl hydrolase 2 family.</text>
</comment>
<dbReference type="Pfam" id="PF02836">
    <property type="entry name" value="Glyco_hydro_2_C"/>
    <property type="match status" value="1"/>
</dbReference>
<dbReference type="PROSITE" id="PS00719">
    <property type="entry name" value="GLYCOSYL_HYDROL_F2_1"/>
    <property type="match status" value="1"/>
</dbReference>
<dbReference type="GO" id="GO:0005975">
    <property type="term" value="P:carbohydrate metabolic process"/>
    <property type="evidence" value="ECO:0007669"/>
    <property type="project" value="InterPro"/>
</dbReference>
<sequence>MLYPQTNSCRSVLSLDGNWRFRIKEDRESYDPKDPLDHWLSVAVPASFNDQVADPAIRNHVGYFYYQRDFTLPKTLADQDIFLRFGSATHQAWVYVNGQEVAHHRGGFTPFECKITDAVSFTKPNRLTVLLSNILDHTTLPVGHYREEKDDQGKIHRDLDENFDFFNYAGLNRSIVIYTSSKAACLSDLTILPELNDSLDQAKVSFDVTIDSQAKEDLSYQVKIYDQAEKLVAVGAANESKFYLDQPHLWQPLNAYLYTAQVDLYREGELLDTYSQEFGIRKVEVKDGQFLINQEPFYFKGCGKHEDSYAHGRGYDPVYNVLDINLLKSMGANSIRTSHYPYSEEMMRLCDREGIVVIDETTGVGIMSSFGFNMSNFDPKTYRDDTFQELDTQAAHEQVIRELIQRDKNHACVVMWSLANEAATFNPEAHDYFAPLFDLARSLDPQKRPLTMINILLSTPETDQCSDLVDVICLNRYYGWYTQTANFDLAEDLSLKELQDWQALYPDKPIMYTEYGVDTVAGLHAIERQPFTEEFQWDYYVMMSRVFDQVDNFVGEQLWNFADFQTKVGVQRVQGNKKGIFNRAREPKMVVRFLKDRWQKIPNLNYKIKTN</sequence>
<reference evidence="10" key="2">
    <citation type="submission" date="2022-09" db="EMBL/GenBank/DDBJ databases">
        <title>Aerococcus urinae taxonomy study.</title>
        <authorList>
            <person name="Christensen J."/>
            <person name="Senneby E."/>
        </authorList>
    </citation>
    <scope>NUCLEOTIDE SEQUENCE</scope>
    <source>
        <strain evidence="10">NLD-066-U95</strain>
    </source>
</reference>
<dbReference type="InterPro" id="IPR036156">
    <property type="entry name" value="Beta-gal/glucu_dom_sf"/>
</dbReference>
<dbReference type="GO" id="GO:0004566">
    <property type="term" value="F:beta-glucuronidase activity"/>
    <property type="evidence" value="ECO:0007669"/>
    <property type="project" value="UniProtKB-EC"/>
</dbReference>
<keyword evidence="4 6" id="KW-0378">Hydrolase</keyword>
<dbReference type="InterPro" id="IPR006102">
    <property type="entry name" value="Ig-like_GH2"/>
</dbReference>
<dbReference type="PANTHER" id="PTHR10066:SF67">
    <property type="entry name" value="BETA-GLUCURONIDASE"/>
    <property type="match status" value="1"/>
</dbReference>
<name>A0A109RE89_9LACT</name>
<dbReference type="GO" id="GO:0030246">
    <property type="term" value="F:carbohydrate binding"/>
    <property type="evidence" value="ECO:0007669"/>
    <property type="project" value="TreeGrafter"/>
</dbReference>
<dbReference type="SUPFAM" id="SSF49303">
    <property type="entry name" value="beta-Galactosidase/glucuronidase domain"/>
    <property type="match status" value="1"/>
</dbReference>
<keyword evidence="5 6" id="KW-0326">Glycosidase</keyword>
<dbReference type="InterPro" id="IPR017853">
    <property type="entry name" value="GH"/>
</dbReference>
<evidence type="ECO:0000256" key="5">
    <source>
        <dbReference type="ARBA" id="ARBA00023295"/>
    </source>
</evidence>
<dbReference type="SUPFAM" id="SSF51445">
    <property type="entry name" value="(Trans)glycosidases"/>
    <property type="match status" value="1"/>
</dbReference>
<dbReference type="InterPro" id="IPR023232">
    <property type="entry name" value="Glyco_hydro_2_AS"/>
</dbReference>
<dbReference type="RefSeq" id="WP_060777690.1">
    <property type="nucleotide sequence ID" value="NZ_CAJHLF010000001.1"/>
</dbReference>
<evidence type="ECO:0000313" key="11">
    <source>
        <dbReference type="EMBL" id="QPS01482.1"/>
    </source>
</evidence>
<dbReference type="OrthoDB" id="9762066at2"/>
<protein>
    <recommendedName>
        <fullName evidence="3">Beta-glucuronidase</fullName>
        <ecNumber evidence="2">3.2.1.31</ecNumber>
    </recommendedName>
</protein>
<organism evidence="11 12">
    <name type="scientific">Aerococcus urinae</name>
    <dbReference type="NCBI Taxonomy" id="1376"/>
    <lineage>
        <taxon>Bacteria</taxon>
        <taxon>Bacillati</taxon>
        <taxon>Bacillota</taxon>
        <taxon>Bacilli</taxon>
        <taxon>Lactobacillales</taxon>
        <taxon>Aerococcaceae</taxon>
        <taxon>Aerococcus</taxon>
    </lineage>
</organism>
<dbReference type="Proteomes" id="UP000594771">
    <property type="component" value="Chromosome"/>
</dbReference>
<evidence type="ECO:0000256" key="4">
    <source>
        <dbReference type="ARBA" id="ARBA00022801"/>
    </source>
</evidence>
<dbReference type="Gene3D" id="2.60.40.10">
    <property type="entry name" value="Immunoglobulins"/>
    <property type="match status" value="1"/>
</dbReference>
<feature type="domain" description="Glycoside hydrolase family 2 catalytic" evidence="8">
    <location>
        <begin position="283"/>
        <end position="601"/>
    </location>
</feature>
<dbReference type="KEGG" id="aun:AWM73_01110"/>
<dbReference type="Gene3D" id="2.60.120.260">
    <property type="entry name" value="Galactose-binding domain-like"/>
    <property type="match status" value="1"/>
</dbReference>
<reference evidence="11 12" key="1">
    <citation type="submission" date="2020-12" db="EMBL/GenBank/DDBJ databases">
        <title>FDA dAtabase for Regulatory Grade micrObial Sequences (FDA-ARGOS): Supporting development and validation of Infectious Disease Dx tests.</title>
        <authorList>
            <person name="Sproer C."/>
            <person name="Gronow S."/>
            <person name="Severitt S."/>
            <person name="Schroder I."/>
            <person name="Tallon L."/>
            <person name="Sadzewicz L."/>
            <person name="Zhao X."/>
            <person name="Boylan J."/>
            <person name="Ott S."/>
            <person name="Bowen H."/>
            <person name="Vavikolanu K."/>
            <person name="Mehta A."/>
            <person name="Aluvathingal J."/>
            <person name="Nadendla S."/>
            <person name="Lowell S."/>
            <person name="Myers T."/>
            <person name="Yan Y."/>
            <person name="Sichtig H."/>
        </authorList>
    </citation>
    <scope>NUCLEOTIDE SEQUENCE [LARGE SCALE GENOMIC DNA]</scope>
    <source>
        <strain evidence="11 12">FDAARGOS_911</strain>
    </source>
</reference>
<dbReference type="Gene3D" id="3.20.20.80">
    <property type="entry name" value="Glycosidases"/>
    <property type="match status" value="1"/>
</dbReference>
<gene>
    <name evidence="11" type="primary">uidA</name>
    <name evidence="11" type="ORF">I6G68_08945</name>
    <name evidence="10" type="ORF">ODY43_04720</name>
</gene>
<dbReference type="InterPro" id="IPR006103">
    <property type="entry name" value="Glyco_hydro_2_cat"/>
</dbReference>
<evidence type="ECO:0000256" key="6">
    <source>
        <dbReference type="RuleBase" id="RU361154"/>
    </source>
</evidence>
<evidence type="ECO:0000313" key="10">
    <source>
        <dbReference type="EMBL" id="MCY3053290.1"/>
    </source>
</evidence>